<dbReference type="EMBL" id="UZAH01025818">
    <property type="protein sequence ID" value="VDO71041.1"/>
    <property type="molecule type" value="Genomic_DNA"/>
</dbReference>
<reference evidence="2 3" key="1">
    <citation type="submission" date="2018-11" db="EMBL/GenBank/DDBJ databases">
        <authorList>
            <consortium name="Pathogen Informatics"/>
        </authorList>
    </citation>
    <scope>NUCLEOTIDE SEQUENCE [LARGE SCALE GENOMIC DNA]</scope>
</reference>
<evidence type="ECO:0000313" key="2">
    <source>
        <dbReference type="EMBL" id="VDO71041.1"/>
    </source>
</evidence>
<reference evidence="4" key="2">
    <citation type="submission" date="2019-09" db="UniProtKB">
        <authorList>
            <consortium name="WormBaseParasite"/>
        </authorList>
    </citation>
    <scope>IDENTIFICATION</scope>
</reference>
<keyword evidence="3" id="KW-1185">Reference proteome</keyword>
<accession>A0A3P7XAH0</accession>
<dbReference type="WBParaSite" id="HPBE_0000712001-mRNA-1">
    <property type="protein sequence ID" value="HPBE_0000712001-mRNA-1"/>
    <property type="gene ID" value="HPBE_0000712001"/>
</dbReference>
<dbReference type="AlphaFoldDB" id="A0A183FJD8"/>
<evidence type="ECO:0000313" key="3">
    <source>
        <dbReference type="Proteomes" id="UP000050761"/>
    </source>
</evidence>
<evidence type="ECO:0000313" key="4">
    <source>
        <dbReference type="WBParaSite" id="HPBE_0000712001-mRNA-1"/>
    </source>
</evidence>
<name>A0A183FJD8_HELPZ</name>
<accession>A0A183FJD8</accession>
<feature type="compositionally biased region" description="Basic and acidic residues" evidence="1">
    <location>
        <begin position="74"/>
        <end position="96"/>
    </location>
</feature>
<feature type="compositionally biased region" description="Basic and acidic residues" evidence="1">
    <location>
        <begin position="55"/>
        <end position="64"/>
    </location>
</feature>
<proteinExistence type="predicted"/>
<evidence type="ECO:0000256" key="1">
    <source>
        <dbReference type="SAM" id="MobiDB-lite"/>
    </source>
</evidence>
<gene>
    <name evidence="2" type="ORF">HPBE_LOCUS7121</name>
</gene>
<dbReference type="Proteomes" id="UP000050761">
    <property type="component" value="Unassembled WGS sequence"/>
</dbReference>
<protein>
    <submittedName>
        <fullName evidence="4">40S ribosomal protein S3a</fullName>
    </submittedName>
</protein>
<organism evidence="3 4">
    <name type="scientific">Heligmosomoides polygyrus</name>
    <name type="common">Parasitic roundworm</name>
    <dbReference type="NCBI Taxonomy" id="6339"/>
    <lineage>
        <taxon>Eukaryota</taxon>
        <taxon>Metazoa</taxon>
        <taxon>Ecdysozoa</taxon>
        <taxon>Nematoda</taxon>
        <taxon>Chromadorea</taxon>
        <taxon>Rhabditida</taxon>
        <taxon>Rhabditina</taxon>
        <taxon>Rhabditomorpha</taxon>
        <taxon>Strongyloidea</taxon>
        <taxon>Heligmosomidae</taxon>
        <taxon>Heligmosomoides</taxon>
    </lineage>
</organism>
<feature type="region of interest" description="Disordered" evidence="1">
    <location>
        <begin position="50"/>
        <end position="96"/>
    </location>
</feature>
<sequence length="96" mass="10616">MRLVCQVVVKMLTKPKQGFCAKVIDHYGSLAGSVPKFLVKVTIDCTNFKLKPRKPKDDKDKDAKPAYSTSDVEPAAKKEPPKSAIRDAASRPKEET</sequence>